<reference evidence="1 2" key="1">
    <citation type="journal article" date="2022" name="Nat. Ecol. Evol.">
        <title>A masculinizing supergene underlies an exaggerated male reproductive morph in a spider.</title>
        <authorList>
            <person name="Hendrickx F."/>
            <person name="De Corte Z."/>
            <person name="Sonet G."/>
            <person name="Van Belleghem S.M."/>
            <person name="Kostlbacher S."/>
            <person name="Vangestel C."/>
        </authorList>
    </citation>
    <scope>NUCLEOTIDE SEQUENCE [LARGE SCALE GENOMIC DNA]</scope>
    <source>
        <strain evidence="1">W744_W776</strain>
    </source>
</reference>
<accession>A0AAV6U4I1</accession>
<sequence length="237" mass="26823">MPNYCVPLRDLKALFNNDLTPHGKLITEKLSSLEYFFDDHDKCQLSMGMRNVLVGEFIAPILDQFKPPGRSGSTGKVDNMVEVRKKEIEIEKERNNSCNKFLEKLVKGRADEISSTKKILAHNDVNFREQNEKIVSISNEMGEIKEAVKNSLDNRKIDLTNHSMPSSSASPTYADIIGRENNNTTTMFVDLPTDGEGGKDFKGFKSKLESLLTNENVKCNGIFETKKRSEDFRPFAH</sequence>
<dbReference type="Proteomes" id="UP000827092">
    <property type="component" value="Unassembled WGS sequence"/>
</dbReference>
<evidence type="ECO:0000313" key="2">
    <source>
        <dbReference type="Proteomes" id="UP000827092"/>
    </source>
</evidence>
<protein>
    <submittedName>
        <fullName evidence="1">Uncharacterized protein</fullName>
    </submittedName>
</protein>
<name>A0AAV6U4I1_9ARAC</name>
<organism evidence="1 2">
    <name type="scientific">Oedothorax gibbosus</name>
    <dbReference type="NCBI Taxonomy" id="931172"/>
    <lineage>
        <taxon>Eukaryota</taxon>
        <taxon>Metazoa</taxon>
        <taxon>Ecdysozoa</taxon>
        <taxon>Arthropoda</taxon>
        <taxon>Chelicerata</taxon>
        <taxon>Arachnida</taxon>
        <taxon>Araneae</taxon>
        <taxon>Araneomorphae</taxon>
        <taxon>Entelegynae</taxon>
        <taxon>Araneoidea</taxon>
        <taxon>Linyphiidae</taxon>
        <taxon>Erigoninae</taxon>
        <taxon>Oedothorax</taxon>
    </lineage>
</organism>
<proteinExistence type="predicted"/>
<evidence type="ECO:0000313" key="1">
    <source>
        <dbReference type="EMBL" id="KAG8179190.1"/>
    </source>
</evidence>
<keyword evidence="2" id="KW-1185">Reference proteome</keyword>
<dbReference type="AlphaFoldDB" id="A0AAV6U4I1"/>
<gene>
    <name evidence="1" type="ORF">JTE90_004019</name>
</gene>
<dbReference type="EMBL" id="JAFNEN010000643">
    <property type="protein sequence ID" value="KAG8179190.1"/>
    <property type="molecule type" value="Genomic_DNA"/>
</dbReference>
<comment type="caution">
    <text evidence="1">The sequence shown here is derived from an EMBL/GenBank/DDBJ whole genome shotgun (WGS) entry which is preliminary data.</text>
</comment>